<dbReference type="SMART" id="SM00382">
    <property type="entry name" value="AAA"/>
    <property type="match status" value="2"/>
</dbReference>
<dbReference type="CDD" id="cd01127">
    <property type="entry name" value="TrwB_TraG_TraD_VirD4"/>
    <property type="match status" value="1"/>
</dbReference>
<dbReference type="STRING" id="52770.BSZ40_00055"/>
<feature type="domain" description="FHA" evidence="5">
    <location>
        <begin position="121"/>
        <end position="169"/>
    </location>
</feature>
<dbReference type="Proteomes" id="UP000185612">
    <property type="component" value="Unassembled WGS sequence"/>
</dbReference>
<dbReference type="InterPro" id="IPR050206">
    <property type="entry name" value="FtsK/SpoIIIE/SftA"/>
</dbReference>
<dbReference type="EMBL" id="MQVS01000001">
    <property type="protein sequence ID" value="OKL52560.1"/>
    <property type="molecule type" value="Genomic_DNA"/>
</dbReference>
<evidence type="ECO:0000259" key="6">
    <source>
        <dbReference type="PROSITE" id="PS50901"/>
    </source>
</evidence>
<feature type="binding site" evidence="4">
    <location>
        <begin position="672"/>
        <end position="679"/>
    </location>
    <ligand>
        <name>ATP</name>
        <dbReference type="ChEBI" id="CHEBI:30616"/>
    </ligand>
</feature>
<feature type="domain" description="FtsK" evidence="6">
    <location>
        <begin position="985"/>
        <end position="1177"/>
    </location>
</feature>
<evidence type="ECO:0000256" key="1">
    <source>
        <dbReference type="ARBA" id="ARBA00022553"/>
    </source>
</evidence>
<keyword evidence="3 4" id="KW-0067">ATP-binding</keyword>
<dbReference type="Gene3D" id="3.40.50.300">
    <property type="entry name" value="P-loop containing nucleotide triphosphate hydrolases"/>
    <property type="match status" value="4"/>
</dbReference>
<evidence type="ECO:0000259" key="5">
    <source>
        <dbReference type="PROSITE" id="PS50006"/>
    </source>
</evidence>
<proteinExistence type="predicted"/>
<evidence type="ECO:0000256" key="4">
    <source>
        <dbReference type="PROSITE-ProRule" id="PRU00289"/>
    </source>
</evidence>
<evidence type="ECO:0000256" key="2">
    <source>
        <dbReference type="ARBA" id="ARBA00022741"/>
    </source>
</evidence>
<evidence type="ECO:0000256" key="3">
    <source>
        <dbReference type="ARBA" id="ARBA00022840"/>
    </source>
</evidence>
<evidence type="ECO:0008006" key="9">
    <source>
        <dbReference type="Google" id="ProtNLM"/>
    </source>
</evidence>
<keyword evidence="8" id="KW-1185">Reference proteome</keyword>
<dbReference type="SMART" id="SM00240">
    <property type="entry name" value="FHA"/>
    <property type="match status" value="1"/>
</dbReference>
<keyword evidence="2 4" id="KW-0547">Nucleotide-binding</keyword>
<dbReference type="InterPro" id="IPR002543">
    <property type="entry name" value="FtsK_dom"/>
</dbReference>
<reference evidence="8" key="1">
    <citation type="submission" date="2016-12" db="EMBL/GenBank/DDBJ databases">
        <authorList>
            <person name="Meng X."/>
        </authorList>
    </citation>
    <scope>NUCLEOTIDE SEQUENCE [LARGE SCALE GENOMIC DNA]</scope>
    <source>
        <strain evidence="8">DSM 20732</strain>
    </source>
</reference>
<dbReference type="InParanoid" id="A0A1Q5PYW3"/>
<comment type="caution">
    <text evidence="7">The sequence shown here is derived from an EMBL/GenBank/DDBJ whole genome shotgun (WGS) entry which is preliminary data.</text>
</comment>
<dbReference type="InterPro" id="IPR027417">
    <property type="entry name" value="P-loop_NTPase"/>
</dbReference>
<dbReference type="SUPFAM" id="SSF52540">
    <property type="entry name" value="P-loop containing nucleoside triphosphate hydrolases"/>
    <property type="match status" value="3"/>
</dbReference>
<dbReference type="InterPro" id="IPR032030">
    <property type="entry name" value="YscD_cytoplasmic_dom"/>
</dbReference>
<sequence>MRIKLDLVSADGIRPILITAEATATIADLAATIRSGETRFPFGPEAGLTLQLVGDSGEELSIFPPRLLVMESGLCSGQRVRVAPASPAEHQIHTGNPAPARLRVIKGSQEGRVIPLRSGPNVIGRSAECDIVFDDKQVSRRHARIIVGEHVEVVDMSSANGVILGGERVEHAVLGPRDTVGVGDTTFIVERDPTAQTSPVTDTDFNRSPLVRVRYEGRKFEAPEPPKTGSKRKFPLVAMAAPLLMGSVMFLLLRNPMTLIFLALSPIIAIGTWIDSRVTAARGEKSERERFRTDVAKLGDELAAALDEEHAGRRNEVLPLGSVIEAGFSLNQELWYRRPDDDDYLLLHLGYGQDKSRHTFTLPARGQASAEVWEELCALQKQAEYVLDVPITATLRECGNLGLAGVVDWRTAVARSLVAQLACLHSPAELVIAAIASVDSARHWQYLMWLPHVGSPHSTLPGPHLASAQGAVSSLVSLLEELVAARSQGSHADRVVLPTVVLLVEDDAPVERGRLVALAEKGPEVGVHLVWLADRHERLPAACHTYLVQDSTGQFTVGYVKERRTVPLTKVEPLSEEPAVNLARALSPLQDAGAPVLDQSGIPRAVSFLTLAGLEVASDPNVTVERWQESSLLGSQAGKRQAATLRALVGQGPQGDFTLDLRSQGPHALVGGTSGAGKSEFLQSWILGMATAHSPQRVTFLFVDYKGGSAFADCVDLPHSVGLVTDLSPHLVRRALTSLRAELRYREHLLNRKNAKDLLALERTGDPECPPSLVIVVDEFAALVQEVPDFVDGVVDVAQRGRSLGLHLILATQRPAGVIKGNLRANTALRVALRMADESDSTDVIDVADAATFDPRIPGRGAVRTGPGRISLFQTAYAGGHTTEQVAASPIEIETMMFGAGVGWEIPRPEVASQGEDDGPTDISRVVASVRKAAQLLQLPVPRKPWLPELETCLDLGSLLAEAGDTTPRGRILLGVVDDPAQQAQHPVFYDPDDVGNLAVFGTSGAGKSAVLRTIACAAAAQVRYSRTEIYAIDCGSAGLGMLTELPVVGAVIDGQDRERVERLLGRLTVLLDERTDRYSAARAGSITEYRQLTGQQAEPRILLLIDGFAAFRDEYEMASGTAQKIFPQFARLVAEGRAVGLHVVLSAERPNAMTSAMAANVQSRLVLRQADEGAYYTLDVPRDILPGAAPGRGVFAGQDNELQIAVPGGAPSPAEQASAIDELARQLREAQVPSAPQVERLATLVRFAELPTGLPEGPVLGINSADLAPLAFIAQGGFIIAGMPGSGRTSALKTVTQSLHRWQPDIPRYYFGPRRSELQRLGLWTKHAGDITEMTELINELKPLAAEGAVEDGKPGLIVVVEALGELVSTPAENPMLDLIKTMRRNGHFVVAEQETTAWGSGWPLISELRNVRHGIVMQPNPMDGDVLFKTELPRLKRADYPLGRGVYVRSGKQWTVQLPLPD</sequence>
<dbReference type="PANTHER" id="PTHR22683:SF1">
    <property type="entry name" value="TYPE VII SECRETION SYSTEM PROTEIN ESSC"/>
    <property type="match status" value="1"/>
</dbReference>
<dbReference type="InterPro" id="IPR003593">
    <property type="entry name" value="AAA+_ATPase"/>
</dbReference>
<dbReference type="GO" id="GO:0005524">
    <property type="term" value="F:ATP binding"/>
    <property type="evidence" value="ECO:0007669"/>
    <property type="project" value="UniProtKB-UniRule"/>
</dbReference>
<dbReference type="OrthoDB" id="9807790at2"/>
<dbReference type="Pfam" id="PF16697">
    <property type="entry name" value="Yop-YscD_cpl"/>
    <property type="match status" value="1"/>
</dbReference>
<dbReference type="CDD" id="cd00060">
    <property type="entry name" value="FHA"/>
    <property type="match status" value="1"/>
</dbReference>
<dbReference type="Gene3D" id="2.60.200.20">
    <property type="match status" value="1"/>
</dbReference>
<dbReference type="InterPro" id="IPR000253">
    <property type="entry name" value="FHA_dom"/>
</dbReference>
<name>A0A1Q5PYW3_9ACTO</name>
<dbReference type="RefSeq" id="WP_073822046.1">
    <property type="nucleotide sequence ID" value="NZ_MQVS01000001.1"/>
</dbReference>
<dbReference type="PROSITE" id="PS50006">
    <property type="entry name" value="FHA_DOMAIN"/>
    <property type="match status" value="1"/>
</dbReference>
<gene>
    <name evidence="7" type="ORF">BSZ40_00055</name>
</gene>
<feature type="domain" description="FtsK" evidence="6">
    <location>
        <begin position="654"/>
        <end position="842"/>
    </location>
</feature>
<accession>A0A1Q5PYW3</accession>
<dbReference type="InterPro" id="IPR008984">
    <property type="entry name" value="SMAD_FHA_dom_sf"/>
</dbReference>
<dbReference type="PANTHER" id="PTHR22683">
    <property type="entry name" value="SPORULATION PROTEIN RELATED"/>
    <property type="match status" value="1"/>
</dbReference>
<evidence type="ECO:0000313" key="8">
    <source>
        <dbReference type="Proteomes" id="UP000185612"/>
    </source>
</evidence>
<dbReference type="PROSITE" id="PS50901">
    <property type="entry name" value="FTSK"/>
    <property type="match status" value="2"/>
</dbReference>
<dbReference type="SUPFAM" id="SSF49879">
    <property type="entry name" value="SMAD/FHA domain"/>
    <property type="match status" value="1"/>
</dbReference>
<evidence type="ECO:0000313" key="7">
    <source>
        <dbReference type="EMBL" id="OKL52560.1"/>
    </source>
</evidence>
<dbReference type="GO" id="GO:0003677">
    <property type="term" value="F:DNA binding"/>
    <property type="evidence" value="ECO:0007669"/>
    <property type="project" value="InterPro"/>
</dbReference>
<organism evidence="7 8">
    <name type="scientific">Buchananella hordeovulneris</name>
    <dbReference type="NCBI Taxonomy" id="52770"/>
    <lineage>
        <taxon>Bacteria</taxon>
        <taxon>Bacillati</taxon>
        <taxon>Actinomycetota</taxon>
        <taxon>Actinomycetes</taxon>
        <taxon>Actinomycetales</taxon>
        <taxon>Actinomycetaceae</taxon>
        <taxon>Buchananella</taxon>
    </lineage>
</organism>
<keyword evidence="1" id="KW-0597">Phosphoprotein</keyword>
<feature type="binding site" evidence="4">
    <location>
        <begin position="1002"/>
        <end position="1009"/>
    </location>
    <ligand>
        <name>ATP</name>
        <dbReference type="ChEBI" id="CHEBI:30616"/>
    </ligand>
</feature>
<protein>
    <recommendedName>
        <fullName evidence="9">FHA domain-containing protein</fullName>
    </recommendedName>
</protein>
<dbReference type="Pfam" id="PF01580">
    <property type="entry name" value="FtsK_SpoIIIE"/>
    <property type="match status" value="2"/>
</dbReference>